<organism evidence="1 2">
    <name type="scientific">Rhodococcus phage Reynauld</name>
    <dbReference type="NCBI Taxonomy" id="3062845"/>
    <lineage>
        <taxon>Viruses</taxon>
        <taxon>Duplodnaviria</taxon>
        <taxon>Heunggongvirae</taxon>
        <taxon>Uroviricota</taxon>
        <taxon>Caudoviricetes</taxon>
        <taxon>Caudoviricetes incertae sedis</taxon>
        <taxon>Reynauldvirus</taxon>
        <taxon>Reynauldvirus reynauld</taxon>
    </lineage>
</organism>
<name>A0ACD4UJ44_9CAUD</name>
<dbReference type="Proteomes" id="UP001654496">
    <property type="component" value="Segment"/>
</dbReference>
<gene>
    <name evidence="1" type="primary">24</name>
    <name evidence="1" type="ORF">SEA_REYNAULD_24</name>
</gene>
<protein>
    <submittedName>
        <fullName evidence="1">Uncharacterized protein</fullName>
    </submittedName>
</protein>
<evidence type="ECO:0000313" key="1">
    <source>
        <dbReference type="EMBL" id="WKW85476.1"/>
    </source>
</evidence>
<sequence length="166" mass="18385">MASRNSAFSSVVIEDKTARKAIEDVISRTGPESLAAYMTAIAAPYFTRKAKERFDTSEGWAPLADVTHDIRESMGFSRGDEPGQINVRTGMLRDWVTNPKIVIQYDAVGTVMKWPGDEPSSKEMKHRLEQAAGNRKGPARFVIQHDISDVAHLVSTLTAYVMGDQK</sequence>
<accession>A0ACD4UJ44</accession>
<proteinExistence type="predicted"/>
<dbReference type="EMBL" id="OR159659">
    <property type="protein sequence ID" value="WKW85476.1"/>
    <property type="molecule type" value="Genomic_DNA"/>
</dbReference>
<evidence type="ECO:0000313" key="2">
    <source>
        <dbReference type="Proteomes" id="UP001654496"/>
    </source>
</evidence>
<keyword evidence="2" id="KW-1185">Reference proteome</keyword>
<reference evidence="1" key="1">
    <citation type="submission" date="2023-06" db="EMBL/GenBank/DDBJ databases">
        <authorList>
            <person name="DeJong R.J."/>
            <person name="Yoon E."/>
            <person name="Radersma M."/>
            <person name="Veenstra M."/>
            <person name="Churu J."/>
            <person name="Moleakunnel K."/>
            <person name="Weaver G."/>
            <person name="Hill E."/>
            <person name="Janvier A."/>
            <person name="Harlow L."/>
            <person name="Kramer C."/>
            <person name="Seinen K."/>
            <person name="Chen A."/>
            <person name="Minasian M."/>
            <person name="Doorn S."/>
            <person name="Dole C."/>
            <person name="Ramsey F."/>
            <person name="Nieze J."/>
            <person name="Baker A."/>
            <person name="Swierenga S."/>
            <person name="White A."/>
            <person name="Howland A."/>
            <person name="Ko C."/>
            <person name="Russell D.A."/>
            <person name="Jacobs-Sera D."/>
            <person name="Hatfull G.F."/>
        </authorList>
    </citation>
    <scope>NUCLEOTIDE SEQUENCE</scope>
</reference>